<evidence type="ECO:0000313" key="9">
    <source>
        <dbReference type="EMBL" id="MBB6183866.1"/>
    </source>
</evidence>
<dbReference type="InterPro" id="IPR001451">
    <property type="entry name" value="Hexapep"/>
</dbReference>
<evidence type="ECO:0000259" key="7">
    <source>
        <dbReference type="Pfam" id="PF13720"/>
    </source>
</evidence>
<dbReference type="AlphaFoldDB" id="A0A099CXH6"/>
<dbReference type="Proteomes" id="UP000029708">
    <property type="component" value="Unassembled WGS sequence"/>
</dbReference>
<keyword evidence="5 6" id="KW-0012">Acyltransferase</keyword>
<dbReference type="InterPro" id="IPR037157">
    <property type="entry name" value="Acetyltransf_C_sf"/>
</dbReference>
<evidence type="ECO:0000256" key="2">
    <source>
        <dbReference type="ARBA" id="ARBA00022556"/>
    </source>
</evidence>
<comment type="pathway">
    <text evidence="6">Glycolipid biosynthesis; lipid IV(A) biosynthesis; lipid IV(A) from (3R)-3-hydroxytetradecanoyl-[acyl-carrier-protein] and UDP-N-acetyl-alpha-D-glucosamine: step 1/6.</text>
</comment>
<dbReference type="GO" id="GO:0016020">
    <property type="term" value="C:membrane"/>
    <property type="evidence" value="ECO:0007669"/>
    <property type="project" value="GOC"/>
</dbReference>
<dbReference type="NCBIfam" id="NF003657">
    <property type="entry name" value="PRK05289.1"/>
    <property type="match status" value="1"/>
</dbReference>
<dbReference type="RefSeq" id="WP_043103218.1">
    <property type="nucleotide sequence ID" value="NZ_JACHET010000001.1"/>
</dbReference>
<accession>A0A099CXH6</accession>
<keyword evidence="2 6" id="KW-0441">Lipid A biosynthesis</keyword>
<proteinExistence type="inferred from homology"/>
<evidence type="ECO:0000313" key="10">
    <source>
        <dbReference type="Proteomes" id="UP000029708"/>
    </source>
</evidence>
<dbReference type="Gene3D" id="1.20.1180.10">
    <property type="entry name" value="Udp N-acetylglucosamine O-acyltransferase, C-terminal domain"/>
    <property type="match status" value="1"/>
</dbReference>
<evidence type="ECO:0000256" key="5">
    <source>
        <dbReference type="ARBA" id="ARBA00023315"/>
    </source>
</evidence>
<comment type="subunit">
    <text evidence="6">Homotrimer.</text>
</comment>
<dbReference type="Pfam" id="PF00132">
    <property type="entry name" value="Hexapep"/>
    <property type="match status" value="2"/>
</dbReference>
<dbReference type="PIRSF" id="PIRSF000456">
    <property type="entry name" value="UDP-GlcNAc_acltr"/>
    <property type="match status" value="1"/>
</dbReference>
<feature type="domain" description="UDP N-acetylglucosamine O-acyltransferase C-terminal" evidence="7">
    <location>
        <begin position="174"/>
        <end position="254"/>
    </location>
</feature>
<dbReference type="CDD" id="cd03351">
    <property type="entry name" value="LbH_UDP-GlcNAc_AT"/>
    <property type="match status" value="1"/>
</dbReference>
<name>A0A099CXH6_9GAMM</name>
<keyword evidence="6" id="KW-0677">Repeat</keyword>
<reference evidence="9 11" key="2">
    <citation type="submission" date="2020-08" db="EMBL/GenBank/DDBJ databases">
        <title>Genomic Encyclopedia of Type Strains, Phase IV (KMG-IV): sequencing the most valuable type-strain genomes for metagenomic binning, comparative biology and taxonomic classification.</title>
        <authorList>
            <person name="Goeker M."/>
        </authorList>
    </citation>
    <scope>NUCLEOTIDE SEQUENCE [LARGE SCALE GENOMIC DNA]</scope>
    <source>
        <strain evidence="9 11">DSM 107085</strain>
    </source>
</reference>
<gene>
    <name evidence="6" type="primary">lpxA</name>
    <name evidence="9" type="ORF">HNQ86_001211</name>
    <name evidence="8" type="ORF">LF63_0105100</name>
</gene>
<dbReference type="EMBL" id="JROI01000010">
    <property type="protein sequence ID" value="KGI78366.1"/>
    <property type="molecule type" value="Genomic_DNA"/>
</dbReference>
<dbReference type="InterPro" id="IPR010137">
    <property type="entry name" value="Lipid_A_LpxA"/>
</dbReference>
<dbReference type="HOGENOM" id="CLU_061249_0_0_6"/>
<dbReference type="GO" id="GO:0008780">
    <property type="term" value="F:acyl-[acyl-carrier-protein]-UDP-N-acetylglucosamine O-acyltransferase activity"/>
    <property type="evidence" value="ECO:0007669"/>
    <property type="project" value="UniProtKB-UniRule"/>
</dbReference>
<dbReference type="UniPathway" id="UPA00359">
    <property type="reaction ID" value="UER00477"/>
</dbReference>
<dbReference type="InterPro" id="IPR011004">
    <property type="entry name" value="Trimer_LpxA-like_sf"/>
</dbReference>
<reference evidence="8 10" key="1">
    <citation type="submission" date="2014-09" db="EMBL/GenBank/DDBJ databases">
        <title>Xanthomonadaceae 3.5X direct submission.</title>
        <authorList>
            <person name="Fang T."/>
            <person name="Wang H."/>
        </authorList>
    </citation>
    <scope>NUCLEOTIDE SEQUENCE [LARGE SCALE GENOMIC DNA]</scope>
    <source>
        <strain evidence="8 10">3.5X</strain>
    </source>
</reference>
<dbReference type="GO" id="GO:0005737">
    <property type="term" value="C:cytoplasm"/>
    <property type="evidence" value="ECO:0007669"/>
    <property type="project" value="UniProtKB-SubCell"/>
</dbReference>
<evidence type="ECO:0000256" key="6">
    <source>
        <dbReference type="HAMAP-Rule" id="MF_00387"/>
    </source>
</evidence>
<sequence>MIHASAQIDPKARLADDVQVGAFSVIGADVEIGAGTIIGPHVVIEGPTRIGKNNHVHSFASIGGDAQDKKFHGEHAELIIGDNNVFREFVTVNRGTGDGGGATRIGNDNWFLAYVHIAHDCQVGNHTVFSNNASLAGHVEVGDWVIMAGFSGVHQFCKIGEHAFVGMGCLVGADVPPFVIMGKQEHGRPRGINSEGLKRRGFEPERIATIRRAYRTLYMAGLPLAEARERLNEQADSSDDVKAMLDFIARSERSLKR</sequence>
<dbReference type="NCBIfam" id="TIGR01852">
    <property type="entry name" value="lipid_A_lpxA"/>
    <property type="match status" value="1"/>
</dbReference>
<comment type="function">
    <text evidence="6">Involved in the biosynthesis of lipid A, a phosphorylated glycolipid that anchors the lipopolysaccharide to the outer membrane of the cell.</text>
</comment>
<dbReference type="PANTHER" id="PTHR43480:SF1">
    <property type="entry name" value="ACYL-[ACYL-CARRIER-PROTEIN]--UDP-N-ACETYLGLUCOSAMINE O-ACYLTRANSFERASE, MITOCHONDRIAL-RELATED"/>
    <property type="match status" value="1"/>
</dbReference>
<keyword evidence="3 6" id="KW-0808">Transferase</keyword>
<dbReference type="STRING" id="1543381.LF63_0105100"/>
<dbReference type="OrthoDB" id="9807278at2"/>
<evidence type="ECO:0000256" key="4">
    <source>
        <dbReference type="ARBA" id="ARBA00023098"/>
    </source>
</evidence>
<dbReference type="GO" id="GO:0009245">
    <property type="term" value="P:lipid A biosynthetic process"/>
    <property type="evidence" value="ECO:0007669"/>
    <property type="project" value="UniProtKB-UniRule"/>
</dbReference>
<keyword evidence="1 6" id="KW-0444">Lipid biosynthesis</keyword>
<dbReference type="Pfam" id="PF13720">
    <property type="entry name" value="Acetyltransf_11"/>
    <property type="match status" value="1"/>
</dbReference>
<keyword evidence="10" id="KW-1185">Reference proteome</keyword>
<keyword evidence="4 6" id="KW-0443">Lipid metabolism</keyword>
<evidence type="ECO:0000313" key="8">
    <source>
        <dbReference type="EMBL" id="KGI78366.1"/>
    </source>
</evidence>
<dbReference type="PANTHER" id="PTHR43480">
    <property type="entry name" value="ACYL-[ACYL-CARRIER-PROTEIN]--UDP-N-ACETYLGLUCOSAMINE O-ACYLTRANSFERASE"/>
    <property type="match status" value="1"/>
</dbReference>
<evidence type="ECO:0000256" key="1">
    <source>
        <dbReference type="ARBA" id="ARBA00022516"/>
    </source>
</evidence>
<dbReference type="EC" id="2.3.1.129" evidence="6"/>
<dbReference type="EMBL" id="JACHET010000001">
    <property type="protein sequence ID" value="MBB6183866.1"/>
    <property type="molecule type" value="Genomic_DNA"/>
</dbReference>
<dbReference type="HAMAP" id="MF_00387">
    <property type="entry name" value="LpxA"/>
    <property type="match status" value="1"/>
</dbReference>
<comment type="similarity">
    <text evidence="6">Belongs to the transferase hexapeptide repeat family. LpxA subfamily.</text>
</comment>
<dbReference type="InterPro" id="IPR029098">
    <property type="entry name" value="Acetyltransf_C"/>
</dbReference>
<comment type="catalytic activity">
    <reaction evidence="6">
        <text>a (3R)-hydroxyacyl-[ACP] + UDP-N-acetyl-alpha-D-glucosamine = a UDP-3-O-[(3R)-3-hydroxyacyl]-N-acetyl-alpha-D-glucosamine + holo-[ACP]</text>
        <dbReference type="Rhea" id="RHEA:67812"/>
        <dbReference type="Rhea" id="RHEA-COMP:9685"/>
        <dbReference type="Rhea" id="RHEA-COMP:9945"/>
        <dbReference type="ChEBI" id="CHEBI:57705"/>
        <dbReference type="ChEBI" id="CHEBI:64479"/>
        <dbReference type="ChEBI" id="CHEBI:78827"/>
        <dbReference type="ChEBI" id="CHEBI:173225"/>
        <dbReference type="EC" id="2.3.1.129"/>
    </reaction>
</comment>
<organism evidence="8 10">
    <name type="scientific">Oleiagrimonas soli</name>
    <dbReference type="NCBI Taxonomy" id="1543381"/>
    <lineage>
        <taxon>Bacteria</taxon>
        <taxon>Pseudomonadati</taxon>
        <taxon>Pseudomonadota</taxon>
        <taxon>Gammaproteobacteria</taxon>
        <taxon>Lysobacterales</taxon>
        <taxon>Rhodanobacteraceae</taxon>
        <taxon>Oleiagrimonas</taxon>
    </lineage>
</organism>
<dbReference type="Proteomes" id="UP000560000">
    <property type="component" value="Unassembled WGS sequence"/>
</dbReference>
<comment type="caution">
    <text evidence="8">The sequence shown here is derived from an EMBL/GenBank/DDBJ whole genome shotgun (WGS) entry which is preliminary data.</text>
</comment>
<evidence type="ECO:0000256" key="3">
    <source>
        <dbReference type="ARBA" id="ARBA00022679"/>
    </source>
</evidence>
<dbReference type="SUPFAM" id="SSF51161">
    <property type="entry name" value="Trimeric LpxA-like enzymes"/>
    <property type="match status" value="1"/>
</dbReference>
<keyword evidence="6" id="KW-0963">Cytoplasm</keyword>
<protein>
    <recommendedName>
        <fullName evidence="6">Acyl-[acyl-carrier-protein]--UDP-N-acetylglucosamine O-acyltransferase</fullName>
        <shortName evidence="6">UDP-N-acetylglucosamine acyltransferase</shortName>
        <ecNumber evidence="6">2.3.1.129</ecNumber>
    </recommendedName>
</protein>
<comment type="subcellular location">
    <subcellularLocation>
        <location evidence="6">Cytoplasm</location>
    </subcellularLocation>
</comment>
<evidence type="ECO:0000313" key="11">
    <source>
        <dbReference type="Proteomes" id="UP000560000"/>
    </source>
</evidence>
<dbReference type="Gene3D" id="2.160.10.10">
    <property type="entry name" value="Hexapeptide repeat proteins"/>
    <property type="match status" value="1"/>
</dbReference>